<accession>A0AAN8X6V1</accession>
<dbReference type="Proteomes" id="UP001381693">
    <property type="component" value="Unassembled WGS sequence"/>
</dbReference>
<keyword evidence="3" id="KW-1185">Reference proteome</keyword>
<reference evidence="2 3" key="1">
    <citation type="submission" date="2023-11" db="EMBL/GenBank/DDBJ databases">
        <title>Halocaridina rubra genome assembly.</title>
        <authorList>
            <person name="Smith C."/>
        </authorList>
    </citation>
    <scope>NUCLEOTIDE SEQUENCE [LARGE SCALE GENOMIC DNA]</scope>
    <source>
        <strain evidence="2">EP-1</strain>
        <tissue evidence="2">Whole</tissue>
    </source>
</reference>
<sequence>MNSQKITLILSFLFAVGSTAPQNNPDTDQRVEAAFQLVPEIMDAFSDIPNQGSIPSDFSQTSPEESERVLTSLLDVSMRTLEASERSGIDVPATIKERLSSAQAIIPATFKFLKQLRNLGEAGNFNDFQFGQRT</sequence>
<evidence type="ECO:0000313" key="3">
    <source>
        <dbReference type="Proteomes" id="UP001381693"/>
    </source>
</evidence>
<organism evidence="2 3">
    <name type="scientific">Halocaridina rubra</name>
    <name type="common">Hawaiian red shrimp</name>
    <dbReference type="NCBI Taxonomy" id="373956"/>
    <lineage>
        <taxon>Eukaryota</taxon>
        <taxon>Metazoa</taxon>
        <taxon>Ecdysozoa</taxon>
        <taxon>Arthropoda</taxon>
        <taxon>Crustacea</taxon>
        <taxon>Multicrustacea</taxon>
        <taxon>Malacostraca</taxon>
        <taxon>Eumalacostraca</taxon>
        <taxon>Eucarida</taxon>
        <taxon>Decapoda</taxon>
        <taxon>Pleocyemata</taxon>
        <taxon>Caridea</taxon>
        <taxon>Atyoidea</taxon>
        <taxon>Atyidae</taxon>
        <taxon>Halocaridina</taxon>
    </lineage>
</organism>
<evidence type="ECO:0000313" key="2">
    <source>
        <dbReference type="EMBL" id="KAK7073114.1"/>
    </source>
</evidence>
<gene>
    <name evidence="2" type="ORF">SK128_013395</name>
</gene>
<evidence type="ECO:0000256" key="1">
    <source>
        <dbReference type="SAM" id="SignalP"/>
    </source>
</evidence>
<proteinExistence type="predicted"/>
<protein>
    <submittedName>
        <fullName evidence="2">Uncharacterized protein</fullName>
    </submittedName>
</protein>
<feature type="chain" id="PRO_5042946936" evidence="1">
    <location>
        <begin position="22"/>
        <end position="134"/>
    </location>
</feature>
<comment type="caution">
    <text evidence="2">The sequence shown here is derived from an EMBL/GenBank/DDBJ whole genome shotgun (WGS) entry which is preliminary data.</text>
</comment>
<dbReference type="EMBL" id="JAXCGZ010013253">
    <property type="protein sequence ID" value="KAK7073114.1"/>
    <property type="molecule type" value="Genomic_DNA"/>
</dbReference>
<feature type="signal peptide" evidence="1">
    <location>
        <begin position="1"/>
        <end position="21"/>
    </location>
</feature>
<keyword evidence="1" id="KW-0732">Signal</keyword>
<name>A0AAN8X6V1_HALRR</name>
<dbReference type="AlphaFoldDB" id="A0AAN8X6V1"/>